<sequence>MGHQRTGGQPPTSQHQGSPPQPTTVMANPERPGALEDKLDEVLLAIDDTWASLESKIDAVSSDLGLLHEDHKKLADRVTLMEHTVKATQDGLFGCYADGANRVKVLEQSTYVELFCLRLVTPQVPCYVLKLNANM</sequence>
<evidence type="ECO:0000313" key="3">
    <source>
        <dbReference type="Proteomes" id="UP001066276"/>
    </source>
</evidence>
<gene>
    <name evidence="2" type="ORF">NDU88_011023</name>
</gene>
<evidence type="ECO:0000313" key="2">
    <source>
        <dbReference type="EMBL" id="KAJ1158332.1"/>
    </source>
</evidence>
<comment type="caution">
    <text evidence="2">The sequence shown here is derived from an EMBL/GenBank/DDBJ whole genome shotgun (WGS) entry which is preliminary data.</text>
</comment>
<dbReference type="AlphaFoldDB" id="A0AAV7S2W7"/>
<feature type="region of interest" description="Disordered" evidence="1">
    <location>
        <begin position="1"/>
        <end position="31"/>
    </location>
</feature>
<evidence type="ECO:0000256" key="1">
    <source>
        <dbReference type="SAM" id="MobiDB-lite"/>
    </source>
</evidence>
<accession>A0AAV7S2W7</accession>
<proteinExistence type="predicted"/>
<name>A0AAV7S2W7_PLEWA</name>
<dbReference type="EMBL" id="JANPWB010000009">
    <property type="protein sequence ID" value="KAJ1158332.1"/>
    <property type="molecule type" value="Genomic_DNA"/>
</dbReference>
<evidence type="ECO:0008006" key="4">
    <source>
        <dbReference type="Google" id="ProtNLM"/>
    </source>
</evidence>
<feature type="compositionally biased region" description="Polar residues" evidence="1">
    <location>
        <begin position="1"/>
        <end position="26"/>
    </location>
</feature>
<organism evidence="2 3">
    <name type="scientific">Pleurodeles waltl</name>
    <name type="common">Iberian ribbed newt</name>
    <dbReference type="NCBI Taxonomy" id="8319"/>
    <lineage>
        <taxon>Eukaryota</taxon>
        <taxon>Metazoa</taxon>
        <taxon>Chordata</taxon>
        <taxon>Craniata</taxon>
        <taxon>Vertebrata</taxon>
        <taxon>Euteleostomi</taxon>
        <taxon>Amphibia</taxon>
        <taxon>Batrachia</taxon>
        <taxon>Caudata</taxon>
        <taxon>Salamandroidea</taxon>
        <taxon>Salamandridae</taxon>
        <taxon>Pleurodelinae</taxon>
        <taxon>Pleurodeles</taxon>
    </lineage>
</organism>
<dbReference type="Proteomes" id="UP001066276">
    <property type="component" value="Chromosome 5"/>
</dbReference>
<protein>
    <recommendedName>
        <fullName evidence="4">t-SNARE coiled-coil homology domain-containing protein</fullName>
    </recommendedName>
</protein>
<reference evidence="2" key="1">
    <citation type="journal article" date="2022" name="bioRxiv">
        <title>Sequencing and chromosome-scale assembly of the giantPleurodeles waltlgenome.</title>
        <authorList>
            <person name="Brown T."/>
            <person name="Elewa A."/>
            <person name="Iarovenko S."/>
            <person name="Subramanian E."/>
            <person name="Araus A.J."/>
            <person name="Petzold A."/>
            <person name="Susuki M."/>
            <person name="Suzuki K.-i.T."/>
            <person name="Hayashi T."/>
            <person name="Toyoda A."/>
            <person name="Oliveira C."/>
            <person name="Osipova E."/>
            <person name="Leigh N.D."/>
            <person name="Simon A."/>
            <person name="Yun M.H."/>
        </authorList>
    </citation>
    <scope>NUCLEOTIDE SEQUENCE</scope>
    <source>
        <strain evidence="2">20211129_DDA</strain>
        <tissue evidence="2">Liver</tissue>
    </source>
</reference>
<keyword evidence="3" id="KW-1185">Reference proteome</keyword>